<evidence type="ECO:0000256" key="1">
    <source>
        <dbReference type="HAMAP-Rule" id="MF_01866"/>
    </source>
</evidence>
<dbReference type="InterPro" id="IPR027354">
    <property type="entry name" value="YcgL_dom"/>
</dbReference>
<dbReference type="Pfam" id="PF05166">
    <property type="entry name" value="YcgL"/>
    <property type="match status" value="1"/>
</dbReference>
<evidence type="ECO:0000259" key="2">
    <source>
        <dbReference type="PROSITE" id="PS51648"/>
    </source>
</evidence>
<protein>
    <recommendedName>
        <fullName evidence="1">YcgL domain-containing protein PN838_06570</fullName>
    </recommendedName>
</protein>
<evidence type="ECO:0000313" key="4">
    <source>
        <dbReference type="Proteomes" id="UP001528411"/>
    </source>
</evidence>
<dbReference type="Gene3D" id="3.10.510.20">
    <property type="entry name" value="YcgL domain"/>
    <property type="match status" value="1"/>
</dbReference>
<sequence length="97" mass="11162">MQLCTVYKSSKKAETFLYVEKADDFSRVPEPLMAIMGPPTLVMTMDLDKRQKLGQADLTRVKNEIQENGFYLQIPPPQENLLETHKANMGYQEPEKN</sequence>
<reference evidence="3 4" key="1">
    <citation type="submission" date="2023-01" db="EMBL/GenBank/DDBJ databases">
        <title>Psychrosphaera sp. nov., isolated from marine algae.</title>
        <authorList>
            <person name="Bayburt H."/>
            <person name="Choi B.J."/>
            <person name="Kim J.M."/>
            <person name="Choi D.G."/>
            <person name="Jeon C.O."/>
        </authorList>
    </citation>
    <scope>NUCLEOTIDE SEQUENCE [LARGE SCALE GENOMIC DNA]</scope>
    <source>
        <strain evidence="3 4">G1-22</strain>
    </source>
</reference>
<evidence type="ECO:0000313" key="3">
    <source>
        <dbReference type="EMBL" id="MDC2888474.1"/>
    </source>
</evidence>
<name>A0ABT5FBQ6_9GAMM</name>
<dbReference type="PANTHER" id="PTHR38109">
    <property type="entry name" value="PROTEIN YCGL"/>
    <property type="match status" value="1"/>
</dbReference>
<gene>
    <name evidence="3" type="ORF">PN838_06570</name>
</gene>
<proteinExistence type="inferred from homology"/>
<dbReference type="PROSITE" id="PS51648">
    <property type="entry name" value="YCGL"/>
    <property type="match status" value="1"/>
</dbReference>
<organism evidence="3 4">
    <name type="scientific">Psychrosphaera algicola</name>
    <dbReference type="NCBI Taxonomy" id="3023714"/>
    <lineage>
        <taxon>Bacteria</taxon>
        <taxon>Pseudomonadati</taxon>
        <taxon>Pseudomonadota</taxon>
        <taxon>Gammaproteobacteria</taxon>
        <taxon>Alteromonadales</taxon>
        <taxon>Pseudoalteromonadaceae</taxon>
        <taxon>Psychrosphaera</taxon>
    </lineage>
</organism>
<comment type="caution">
    <text evidence="3">The sequence shown here is derived from an EMBL/GenBank/DDBJ whole genome shotgun (WGS) entry which is preliminary data.</text>
</comment>
<dbReference type="Proteomes" id="UP001528411">
    <property type="component" value="Unassembled WGS sequence"/>
</dbReference>
<dbReference type="RefSeq" id="WP_272180087.1">
    <property type="nucleotide sequence ID" value="NZ_JAQOMS010000002.1"/>
</dbReference>
<accession>A0ABT5FBQ6</accession>
<keyword evidence="4" id="KW-1185">Reference proteome</keyword>
<dbReference type="InterPro" id="IPR038068">
    <property type="entry name" value="YcgL-like_sf"/>
</dbReference>
<dbReference type="EMBL" id="JAQOMS010000002">
    <property type="protein sequence ID" value="MDC2888474.1"/>
    <property type="molecule type" value="Genomic_DNA"/>
</dbReference>
<dbReference type="SUPFAM" id="SSF160191">
    <property type="entry name" value="YcgL-like"/>
    <property type="match status" value="1"/>
</dbReference>
<feature type="domain" description="YcgL" evidence="2">
    <location>
        <begin position="2"/>
        <end position="86"/>
    </location>
</feature>
<dbReference type="HAMAP" id="MF_01866">
    <property type="entry name" value="UPF0745"/>
    <property type="match status" value="1"/>
</dbReference>
<dbReference type="PANTHER" id="PTHR38109:SF1">
    <property type="entry name" value="PROTEIN YCGL"/>
    <property type="match status" value="1"/>
</dbReference>